<dbReference type="FunFam" id="3.40.50.720:FF:000084">
    <property type="entry name" value="Short-chain dehydrogenase reductase"/>
    <property type="match status" value="1"/>
</dbReference>
<dbReference type="InterPro" id="IPR036291">
    <property type="entry name" value="NAD(P)-bd_dom_sf"/>
</dbReference>
<dbReference type="GO" id="GO:0008206">
    <property type="term" value="P:bile acid metabolic process"/>
    <property type="evidence" value="ECO:0007669"/>
    <property type="project" value="UniProtKB-ARBA"/>
</dbReference>
<dbReference type="GeneID" id="93163384"/>
<dbReference type="PATRIC" id="fig|742734.4.peg.3096"/>
<dbReference type="Proteomes" id="UP000037392">
    <property type="component" value="Unassembled WGS sequence"/>
</dbReference>
<dbReference type="InterPro" id="IPR020904">
    <property type="entry name" value="Sc_DH/Rdtase_CS"/>
</dbReference>
<proteinExistence type="inferred from homology"/>
<dbReference type="GO" id="GO:0016616">
    <property type="term" value="F:oxidoreductase activity, acting on the CH-OH group of donors, NAD or NADP as acceptor"/>
    <property type="evidence" value="ECO:0007669"/>
    <property type="project" value="UniProtKB-ARBA"/>
</dbReference>
<dbReference type="EMBL" id="ADLK01000022">
    <property type="protein sequence ID" value="KMW18788.1"/>
    <property type="molecule type" value="Genomic_DNA"/>
</dbReference>
<dbReference type="Gene3D" id="3.40.50.720">
    <property type="entry name" value="NAD(P)-binding Rossmann-like Domain"/>
    <property type="match status" value="1"/>
</dbReference>
<dbReference type="PRINTS" id="PR00081">
    <property type="entry name" value="GDHRDH"/>
</dbReference>
<reference evidence="4 5" key="1">
    <citation type="submission" date="2011-04" db="EMBL/GenBank/DDBJ databases">
        <title>The Genome Sequence of Clostridium citroniae WAL-19142.</title>
        <authorList>
            <consortium name="The Broad Institute Genome Sequencing Platform"/>
            <person name="Earl A."/>
            <person name="Ward D."/>
            <person name="Feldgarden M."/>
            <person name="Gevers D."/>
            <person name="Warren Y.A."/>
            <person name="Tyrrell K.L."/>
            <person name="Citron D.M."/>
            <person name="Goldstein E.J."/>
            <person name="Daigneault M."/>
            <person name="Allen-Vercoe E."/>
            <person name="Young S.K."/>
            <person name="Zeng Q."/>
            <person name="Gargeya S."/>
            <person name="Fitzgerald M."/>
            <person name="Haas B."/>
            <person name="Abouelleil A."/>
            <person name="Alvarado L."/>
            <person name="Arachchi H.M."/>
            <person name="Berlin A."/>
            <person name="Brown A."/>
            <person name="Chapman S.B."/>
            <person name="Chen Z."/>
            <person name="Dunbar C."/>
            <person name="Freedman E."/>
            <person name="Gearin G."/>
            <person name="Gellesch M."/>
            <person name="Goldberg J."/>
            <person name="Griggs A."/>
            <person name="Gujja S."/>
            <person name="Heilman E.R."/>
            <person name="Heiman D."/>
            <person name="Howarth C."/>
            <person name="Larson L."/>
            <person name="Lui A."/>
            <person name="MacDonald P.J."/>
            <person name="Mehta T."/>
            <person name="Montmayeur A."/>
            <person name="Murphy C."/>
            <person name="Neiman D."/>
            <person name="Pearson M."/>
            <person name="Priest M."/>
            <person name="Roberts A."/>
            <person name="Saif S."/>
            <person name="Shea T."/>
            <person name="Shenoy N."/>
            <person name="Sisk P."/>
            <person name="Stolte C."/>
            <person name="Sykes S."/>
            <person name="White J."/>
            <person name="Yandava C."/>
            <person name="Wortman J."/>
            <person name="Nusbaum C."/>
            <person name="Birren B."/>
        </authorList>
    </citation>
    <scope>NUCLEOTIDE SEQUENCE [LARGE SCALE GENOMIC DNA]</scope>
    <source>
        <strain evidence="4 5">WAL-19142</strain>
    </source>
</reference>
<organism evidence="4 5">
    <name type="scientific">[Clostridium] citroniae WAL-19142</name>
    <dbReference type="NCBI Taxonomy" id="742734"/>
    <lineage>
        <taxon>Bacteria</taxon>
        <taxon>Bacillati</taxon>
        <taxon>Bacillota</taxon>
        <taxon>Clostridia</taxon>
        <taxon>Lachnospirales</taxon>
        <taxon>Lachnospiraceae</taxon>
        <taxon>Enterocloster</taxon>
    </lineage>
</organism>
<accession>A0A0J9C114</accession>
<evidence type="ECO:0000313" key="5">
    <source>
        <dbReference type="Proteomes" id="UP000037392"/>
    </source>
</evidence>
<dbReference type="PANTHER" id="PTHR42760">
    <property type="entry name" value="SHORT-CHAIN DEHYDROGENASES/REDUCTASES FAMILY MEMBER"/>
    <property type="match status" value="1"/>
</dbReference>
<comment type="similarity">
    <text evidence="1">Belongs to the short-chain dehydrogenases/reductases (SDR) family.</text>
</comment>
<sequence length="256" mass="27673">MQHLRRMEDRVVLLTGGGGGIARGVARAFADEGASMILTDIFPGGMEKTKEELERDFGTDVVICVADGAREDQVKAAIEKGVEHFGKLNVLINSAQTSASGLTLVEHTQEDFDKAIYSGLYATFFYMKHAFPYLKETQGSVINFASGAGISGKPGQSSYAAAKEGIRGMSRVAANEWGPYDINVNVVLPLVMTDKLAQWGQENPEMFKKNLDAIPLGRYGDAQKDIGKVCVFLASYDAKYITGDTLFIQGGVGMKP</sequence>
<dbReference type="InterPro" id="IPR002347">
    <property type="entry name" value="SDR_fam"/>
</dbReference>
<dbReference type="CDD" id="cd05233">
    <property type="entry name" value="SDR_c"/>
    <property type="match status" value="1"/>
</dbReference>
<feature type="domain" description="Ketoreductase" evidence="3">
    <location>
        <begin position="10"/>
        <end position="180"/>
    </location>
</feature>
<keyword evidence="2" id="KW-0560">Oxidoreductase</keyword>
<dbReference type="RefSeq" id="WP_007871269.1">
    <property type="nucleotide sequence ID" value="NZ_KQ235878.1"/>
</dbReference>
<dbReference type="SMART" id="SM00822">
    <property type="entry name" value="PKS_KR"/>
    <property type="match status" value="1"/>
</dbReference>
<evidence type="ECO:0000256" key="1">
    <source>
        <dbReference type="ARBA" id="ARBA00006484"/>
    </source>
</evidence>
<name>A0A0J9C114_9FIRM</name>
<dbReference type="SUPFAM" id="SSF51735">
    <property type="entry name" value="NAD(P)-binding Rossmann-fold domains"/>
    <property type="match status" value="1"/>
</dbReference>
<gene>
    <name evidence="4" type="ORF">HMPREF9470_02892</name>
</gene>
<evidence type="ECO:0000259" key="3">
    <source>
        <dbReference type="SMART" id="SM00822"/>
    </source>
</evidence>
<dbReference type="AlphaFoldDB" id="A0A0J9C114"/>
<dbReference type="OrthoDB" id="9803333at2"/>
<dbReference type="PROSITE" id="PS00061">
    <property type="entry name" value="ADH_SHORT"/>
    <property type="match status" value="1"/>
</dbReference>
<dbReference type="Pfam" id="PF13561">
    <property type="entry name" value="adh_short_C2"/>
    <property type="match status" value="1"/>
</dbReference>
<protein>
    <recommendedName>
        <fullName evidence="3">Ketoreductase domain-containing protein</fullName>
    </recommendedName>
</protein>
<dbReference type="PRINTS" id="PR00080">
    <property type="entry name" value="SDRFAMILY"/>
</dbReference>
<evidence type="ECO:0000313" key="4">
    <source>
        <dbReference type="EMBL" id="KMW18788.1"/>
    </source>
</evidence>
<dbReference type="InterPro" id="IPR057326">
    <property type="entry name" value="KR_dom"/>
</dbReference>
<comment type="caution">
    <text evidence="4">The sequence shown here is derived from an EMBL/GenBank/DDBJ whole genome shotgun (WGS) entry which is preliminary data.</text>
</comment>
<evidence type="ECO:0000256" key="2">
    <source>
        <dbReference type="ARBA" id="ARBA00023002"/>
    </source>
</evidence>